<feature type="coiled-coil region" evidence="1">
    <location>
        <begin position="46"/>
        <end position="73"/>
    </location>
</feature>
<feature type="transmembrane region" description="Helical" evidence="2">
    <location>
        <begin position="7"/>
        <end position="25"/>
    </location>
</feature>
<accession>A0A5D0HWI4</accession>
<keyword evidence="1" id="KW-0175">Coiled coil</keyword>
<dbReference type="OrthoDB" id="1427364at2"/>
<dbReference type="InterPro" id="IPR045749">
    <property type="entry name" value="DUF6090"/>
</dbReference>
<keyword evidence="4" id="KW-1185">Reference proteome</keyword>
<evidence type="ECO:0000256" key="1">
    <source>
        <dbReference type="SAM" id="Coils"/>
    </source>
</evidence>
<comment type="caution">
    <text evidence="3">The sequence shown here is derived from an EMBL/GenBank/DDBJ whole genome shotgun (WGS) entry which is preliminary data.</text>
</comment>
<dbReference type="RefSeq" id="WP_148544123.1">
    <property type="nucleotide sequence ID" value="NZ_VSDQ01000679.1"/>
</dbReference>
<protein>
    <submittedName>
        <fullName evidence="3">Uncharacterized protein</fullName>
    </submittedName>
</protein>
<dbReference type="AlphaFoldDB" id="A0A5D0HWI4"/>
<organism evidence="3 4">
    <name type="scientific">Seonamhaeicola marinus</name>
    <dbReference type="NCBI Taxonomy" id="1912246"/>
    <lineage>
        <taxon>Bacteria</taxon>
        <taxon>Pseudomonadati</taxon>
        <taxon>Bacteroidota</taxon>
        <taxon>Flavobacteriia</taxon>
        <taxon>Flavobacteriales</taxon>
        <taxon>Flavobacteriaceae</taxon>
    </lineage>
</organism>
<evidence type="ECO:0000313" key="4">
    <source>
        <dbReference type="Proteomes" id="UP000323930"/>
    </source>
</evidence>
<gene>
    <name evidence="3" type="ORF">FUA24_16380</name>
</gene>
<dbReference type="EMBL" id="VSDQ01000679">
    <property type="protein sequence ID" value="TYA74879.1"/>
    <property type="molecule type" value="Genomic_DNA"/>
</dbReference>
<evidence type="ECO:0000256" key="2">
    <source>
        <dbReference type="SAM" id="Phobius"/>
    </source>
</evidence>
<keyword evidence="2" id="KW-1133">Transmembrane helix</keyword>
<keyword evidence="2" id="KW-0472">Membrane</keyword>
<name>A0A5D0HWI4_9FLAO</name>
<sequence>MKDKVRYALGEIIIVIIGISIAFSLNKCSENSKNEKLKLQYLQSLKNDLEIDKTNLTQNVKSLETKIETLEKVLPLFNLKDLKKKRGINQIFSIIELSEFHPKDITYQSMINSGDFSLIEDLSLKNAIENHYSGYKTILKDYERQLIIHKKYLGDYFIYNMDYDAMQKGGFGFKDENLLKNILLSMNGSFKIKKNASKRGITSCDSLLKVLNKAL</sequence>
<keyword evidence="2" id="KW-0812">Transmembrane</keyword>
<evidence type="ECO:0000313" key="3">
    <source>
        <dbReference type="EMBL" id="TYA74879.1"/>
    </source>
</evidence>
<dbReference type="Pfam" id="PF19578">
    <property type="entry name" value="DUF6090"/>
    <property type="match status" value="1"/>
</dbReference>
<reference evidence="3 4" key="1">
    <citation type="submission" date="2019-08" db="EMBL/GenBank/DDBJ databases">
        <title>Seonamhaeicola sediminis sp. nov., isolated from marine sediment.</title>
        <authorList>
            <person name="Cao W.R."/>
        </authorList>
    </citation>
    <scope>NUCLEOTIDE SEQUENCE [LARGE SCALE GENOMIC DNA]</scope>
    <source>
        <strain evidence="3 4">B011</strain>
    </source>
</reference>
<proteinExistence type="predicted"/>
<dbReference type="Proteomes" id="UP000323930">
    <property type="component" value="Unassembled WGS sequence"/>
</dbReference>